<dbReference type="GO" id="GO:0043190">
    <property type="term" value="C:ATP-binding cassette (ABC) transporter complex"/>
    <property type="evidence" value="ECO:0007669"/>
    <property type="project" value="InterPro"/>
</dbReference>
<comment type="similarity">
    <text evidence="2">Belongs to the bacterial solute-binding protein 5 family.</text>
</comment>
<evidence type="ECO:0000256" key="3">
    <source>
        <dbReference type="ARBA" id="ARBA00022729"/>
    </source>
</evidence>
<name>A0A939EJG1_9HYPH</name>
<dbReference type="EMBL" id="JAEKJZ010000005">
    <property type="protein sequence ID" value="MBN9672805.1"/>
    <property type="molecule type" value="Genomic_DNA"/>
</dbReference>
<evidence type="ECO:0000313" key="6">
    <source>
        <dbReference type="EMBL" id="MBN9672805.1"/>
    </source>
</evidence>
<dbReference type="GO" id="GO:0042884">
    <property type="term" value="P:microcin transport"/>
    <property type="evidence" value="ECO:0007669"/>
    <property type="project" value="TreeGrafter"/>
</dbReference>
<dbReference type="CDD" id="cd08497">
    <property type="entry name" value="MbnE-like"/>
    <property type="match status" value="1"/>
</dbReference>
<comment type="subcellular location">
    <subcellularLocation>
        <location evidence="1">Periplasm</location>
    </subcellularLocation>
</comment>
<sequence length="632" mass="71304">MSRPFTPSRRQVLKLTGAAALTSSLPWAASAAAQTAGGVAPGTPRHGLSVFGDLKYGPDFAYFDYVDPQAPKGGTFSFQAPYWYYNQNPQTYNTFNSFILKGDAPPRMELCFDTLMVRAWDEPDAVYGLVAETVEISEDGNSFTFNLRPEAKFHDGSRLTANDVAFSLMLLKADGHPLLSQPLAVLKDAEVLDEHRVALHFDGSQARSLPLQIASSYPILSKRYYTAYEFKQSTLTPPLSSGPFKVGSHAVGRYVEYHQVEHYWGKDLPVMAGRFNFTTIRVEFYRERQVGFEAFKKGELLYREEFSSKNWATEYNFPAFEDGRVVRREFPDGRPSGAQGWFINTRREKFKDPRVRQALGYAFDFEWSNQSLFYGLYKRTESFFENSDMKAQGVPSPDELALLEPYREELPASVFGEVLVPPVSDGSGFDRKLLAEAAKLLKEAGYVRKGTELIGPDGKPLTIEFINNTALFERITNPFLKNLERLGIKASLRIVDPAQYQARLNDFDFDIASRRYSLEPTLSDSIRQMWGSRAAETPGTYNTAGIASPVVDALLDKIIAAQSRAEMNTAAKALDRVLRAGYYWIPQWTKASHNVAMWDVYGYPEKTPRYFFPVEELWWIDAEKAKKLGKGG</sequence>
<protein>
    <submittedName>
        <fullName evidence="6">ABC transporter substrate-binding protein</fullName>
    </submittedName>
</protein>
<reference evidence="6" key="1">
    <citation type="submission" date="2020-12" db="EMBL/GenBank/DDBJ databases">
        <title>Oil enriched cultivation method for isolating marine PHA-producing bacteria.</title>
        <authorList>
            <person name="Zheng W."/>
            <person name="Yu S."/>
            <person name="Huang Y."/>
        </authorList>
    </citation>
    <scope>NUCLEOTIDE SEQUENCE</scope>
    <source>
        <strain evidence="6">SY-2-12</strain>
    </source>
</reference>
<keyword evidence="3 4" id="KW-0732">Signal</keyword>
<comment type="caution">
    <text evidence="6">The sequence shown here is derived from an EMBL/GenBank/DDBJ whole genome shotgun (WGS) entry which is preliminary data.</text>
</comment>
<accession>A0A939EJG1</accession>
<dbReference type="RefSeq" id="WP_207142657.1">
    <property type="nucleotide sequence ID" value="NZ_JAEKJZ010000005.1"/>
</dbReference>
<dbReference type="GO" id="GO:0015833">
    <property type="term" value="P:peptide transport"/>
    <property type="evidence" value="ECO:0007669"/>
    <property type="project" value="TreeGrafter"/>
</dbReference>
<dbReference type="InterPro" id="IPR006311">
    <property type="entry name" value="TAT_signal"/>
</dbReference>
<dbReference type="AlphaFoldDB" id="A0A939EJG1"/>
<dbReference type="PANTHER" id="PTHR30290">
    <property type="entry name" value="PERIPLASMIC BINDING COMPONENT OF ABC TRANSPORTER"/>
    <property type="match status" value="1"/>
</dbReference>
<dbReference type="PROSITE" id="PS51318">
    <property type="entry name" value="TAT"/>
    <property type="match status" value="1"/>
</dbReference>
<dbReference type="InterPro" id="IPR000914">
    <property type="entry name" value="SBP_5_dom"/>
</dbReference>
<dbReference type="InterPro" id="IPR030678">
    <property type="entry name" value="Peptide/Ni-bd"/>
</dbReference>
<dbReference type="GO" id="GO:0030288">
    <property type="term" value="C:outer membrane-bounded periplasmic space"/>
    <property type="evidence" value="ECO:0007669"/>
    <property type="project" value="TreeGrafter"/>
</dbReference>
<dbReference type="Gene3D" id="3.40.190.10">
    <property type="entry name" value="Periplasmic binding protein-like II"/>
    <property type="match status" value="1"/>
</dbReference>
<evidence type="ECO:0000256" key="4">
    <source>
        <dbReference type="SAM" id="SignalP"/>
    </source>
</evidence>
<dbReference type="Pfam" id="PF00496">
    <property type="entry name" value="SBP_bac_5"/>
    <property type="match status" value="1"/>
</dbReference>
<dbReference type="SUPFAM" id="SSF53850">
    <property type="entry name" value="Periplasmic binding protein-like II"/>
    <property type="match status" value="1"/>
</dbReference>
<evidence type="ECO:0000313" key="7">
    <source>
        <dbReference type="Proteomes" id="UP000664096"/>
    </source>
</evidence>
<feature type="chain" id="PRO_5037243615" evidence="4">
    <location>
        <begin position="29"/>
        <end position="632"/>
    </location>
</feature>
<feature type="domain" description="Solute-binding protein family 5" evidence="5">
    <location>
        <begin position="126"/>
        <end position="532"/>
    </location>
</feature>
<evidence type="ECO:0000256" key="1">
    <source>
        <dbReference type="ARBA" id="ARBA00004418"/>
    </source>
</evidence>
<dbReference type="InterPro" id="IPR039424">
    <property type="entry name" value="SBP_5"/>
</dbReference>
<dbReference type="PANTHER" id="PTHR30290:SF64">
    <property type="entry name" value="ABC TRANSPORTER PERIPLASMIC BINDING PROTEIN"/>
    <property type="match status" value="1"/>
</dbReference>
<dbReference type="GO" id="GO:1904680">
    <property type="term" value="F:peptide transmembrane transporter activity"/>
    <property type="evidence" value="ECO:0007669"/>
    <property type="project" value="TreeGrafter"/>
</dbReference>
<proteinExistence type="inferred from homology"/>
<dbReference type="PIRSF" id="PIRSF002741">
    <property type="entry name" value="MppA"/>
    <property type="match status" value="1"/>
</dbReference>
<organism evidence="6 7">
    <name type="scientific">Roseibium aggregatum</name>
    <dbReference type="NCBI Taxonomy" id="187304"/>
    <lineage>
        <taxon>Bacteria</taxon>
        <taxon>Pseudomonadati</taxon>
        <taxon>Pseudomonadota</taxon>
        <taxon>Alphaproteobacteria</taxon>
        <taxon>Hyphomicrobiales</taxon>
        <taxon>Stappiaceae</taxon>
        <taxon>Roseibium</taxon>
    </lineage>
</organism>
<feature type="signal peptide" evidence="4">
    <location>
        <begin position="1"/>
        <end position="28"/>
    </location>
</feature>
<dbReference type="Gene3D" id="3.10.105.10">
    <property type="entry name" value="Dipeptide-binding Protein, Domain 3"/>
    <property type="match status" value="1"/>
</dbReference>
<gene>
    <name evidence="6" type="ORF">JF539_20790</name>
</gene>
<dbReference type="Proteomes" id="UP000664096">
    <property type="component" value="Unassembled WGS sequence"/>
</dbReference>
<evidence type="ECO:0000259" key="5">
    <source>
        <dbReference type="Pfam" id="PF00496"/>
    </source>
</evidence>
<evidence type="ECO:0000256" key="2">
    <source>
        <dbReference type="ARBA" id="ARBA00005695"/>
    </source>
</evidence>